<keyword evidence="1" id="KW-0560">Oxidoreductase</keyword>
<proteinExistence type="inferred from homology"/>
<gene>
    <name evidence="2" type="ORF">LSH36_294g03016</name>
</gene>
<dbReference type="Pfam" id="PF00837">
    <property type="entry name" value="T4_deiodinase"/>
    <property type="match status" value="1"/>
</dbReference>
<dbReference type="PANTHER" id="PTHR11781:SF22">
    <property type="entry name" value="TYPE I IODOTHYRONINE DEIODINASE"/>
    <property type="match status" value="1"/>
</dbReference>
<keyword evidence="1" id="KW-0712">Selenocysteine</keyword>
<accession>A0AAD9JJU2</accession>
<reference evidence="2" key="1">
    <citation type="journal article" date="2023" name="Mol. Biol. Evol.">
        <title>Third-Generation Sequencing Reveals the Adaptive Role of the Epigenome in Three Deep-Sea Polychaetes.</title>
        <authorList>
            <person name="Perez M."/>
            <person name="Aroh O."/>
            <person name="Sun Y."/>
            <person name="Lan Y."/>
            <person name="Juniper S.K."/>
            <person name="Young C.R."/>
            <person name="Angers B."/>
            <person name="Qian P.Y."/>
        </authorList>
    </citation>
    <scope>NUCLEOTIDE SEQUENCE</scope>
    <source>
        <strain evidence="2">P08H-3</strain>
    </source>
</reference>
<comment type="similarity">
    <text evidence="1">Belongs to the iodothyronine deiodinase family.</text>
</comment>
<dbReference type="Proteomes" id="UP001208570">
    <property type="component" value="Unassembled WGS sequence"/>
</dbReference>
<dbReference type="AlphaFoldDB" id="A0AAD9JJU2"/>
<dbReference type="Gene3D" id="3.40.30.10">
    <property type="entry name" value="Glutaredoxin"/>
    <property type="match status" value="1"/>
</dbReference>
<sequence>MGKFAAFCRVAADYSPFADFLTIYINEAHPVEGWTFKNNIAIGRHRTIDDRIAAARLLVDQRPPFPVVVDSMADEGNYAYGVLYERLYVIIDGTVVFQGGRGPRYYFIDEVEQWLKNYTNKHSIEIHK</sequence>
<evidence type="ECO:0000313" key="2">
    <source>
        <dbReference type="EMBL" id="KAK2153525.1"/>
    </source>
</evidence>
<organism evidence="2 3">
    <name type="scientific">Paralvinella palmiformis</name>
    <dbReference type="NCBI Taxonomy" id="53620"/>
    <lineage>
        <taxon>Eukaryota</taxon>
        <taxon>Metazoa</taxon>
        <taxon>Spiralia</taxon>
        <taxon>Lophotrochozoa</taxon>
        <taxon>Annelida</taxon>
        <taxon>Polychaeta</taxon>
        <taxon>Sedentaria</taxon>
        <taxon>Canalipalpata</taxon>
        <taxon>Terebellida</taxon>
        <taxon>Terebelliformia</taxon>
        <taxon>Alvinellidae</taxon>
        <taxon>Paralvinella</taxon>
    </lineage>
</organism>
<name>A0AAD9JJU2_9ANNE</name>
<dbReference type="GO" id="GO:0004800">
    <property type="term" value="F:thyroxine 5'-deiodinase activity"/>
    <property type="evidence" value="ECO:0007669"/>
    <property type="project" value="InterPro"/>
</dbReference>
<dbReference type="GO" id="GO:0042446">
    <property type="term" value="P:hormone biosynthetic process"/>
    <property type="evidence" value="ECO:0007669"/>
    <property type="project" value="UniProtKB-KW"/>
</dbReference>
<evidence type="ECO:0000313" key="3">
    <source>
        <dbReference type="Proteomes" id="UP001208570"/>
    </source>
</evidence>
<comment type="function">
    <text evidence="1">Responsible for the deiodination of T4 (3,5,3',5'-tetraiodothyronine).</text>
</comment>
<protein>
    <recommendedName>
        <fullName evidence="1">Iodothyronine deiodinase</fullName>
    </recommendedName>
</protein>
<evidence type="ECO:0000256" key="1">
    <source>
        <dbReference type="RuleBase" id="RU000676"/>
    </source>
</evidence>
<dbReference type="InterPro" id="IPR000643">
    <property type="entry name" value="Iodothyronine_deiodinase"/>
</dbReference>
<dbReference type="GO" id="GO:0042403">
    <property type="term" value="P:thyroid hormone metabolic process"/>
    <property type="evidence" value="ECO:0007669"/>
    <property type="project" value="TreeGrafter"/>
</dbReference>
<keyword evidence="1" id="KW-0893">Thyroid hormones biosynthesis</keyword>
<keyword evidence="3" id="KW-1185">Reference proteome</keyword>
<dbReference type="EMBL" id="JAODUP010000294">
    <property type="protein sequence ID" value="KAK2153525.1"/>
    <property type="molecule type" value="Genomic_DNA"/>
</dbReference>
<dbReference type="PANTHER" id="PTHR11781">
    <property type="entry name" value="IODOTHYRONINE DEIODINASE"/>
    <property type="match status" value="1"/>
</dbReference>
<comment type="caution">
    <text evidence="2">The sequence shown here is derived from an EMBL/GenBank/DDBJ whole genome shotgun (WGS) entry which is preliminary data.</text>
</comment>